<dbReference type="AlphaFoldDB" id="A0A517QY78"/>
<dbReference type="Proteomes" id="UP000317318">
    <property type="component" value="Chromosome"/>
</dbReference>
<keyword evidence="2" id="KW-1185">Reference proteome</keyword>
<protein>
    <submittedName>
        <fullName evidence="1">Uncharacterized protein</fullName>
    </submittedName>
</protein>
<evidence type="ECO:0000313" key="2">
    <source>
        <dbReference type="Proteomes" id="UP000317318"/>
    </source>
</evidence>
<accession>A0A517QY78</accession>
<organism evidence="1 2">
    <name type="scientific">Stratiformator vulcanicus</name>
    <dbReference type="NCBI Taxonomy" id="2527980"/>
    <lineage>
        <taxon>Bacteria</taxon>
        <taxon>Pseudomonadati</taxon>
        <taxon>Planctomycetota</taxon>
        <taxon>Planctomycetia</taxon>
        <taxon>Planctomycetales</taxon>
        <taxon>Planctomycetaceae</taxon>
        <taxon>Stratiformator</taxon>
    </lineage>
</organism>
<name>A0A517QY78_9PLAN</name>
<evidence type="ECO:0000313" key="1">
    <source>
        <dbReference type="EMBL" id="QDT36591.1"/>
    </source>
</evidence>
<dbReference type="EMBL" id="CP036268">
    <property type="protein sequence ID" value="QDT36591.1"/>
    <property type="molecule type" value="Genomic_DNA"/>
</dbReference>
<proteinExistence type="predicted"/>
<dbReference type="KEGG" id="svp:Pan189_09510"/>
<reference evidence="1 2" key="1">
    <citation type="submission" date="2019-02" db="EMBL/GenBank/DDBJ databases">
        <title>Deep-cultivation of Planctomycetes and their phenomic and genomic characterization uncovers novel biology.</title>
        <authorList>
            <person name="Wiegand S."/>
            <person name="Jogler M."/>
            <person name="Boedeker C."/>
            <person name="Pinto D."/>
            <person name="Vollmers J."/>
            <person name="Rivas-Marin E."/>
            <person name="Kohn T."/>
            <person name="Peeters S.H."/>
            <person name="Heuer A."/>
            <person name="Rast P."/>
            <person name="Oberbeckmann S."/>
            <person name="Bunk B."/>
            <person name="Jeske O."/>
            <person name="Meyerdierks A."/>
            <person name="Storesund J.E."/>
            <person name="Kallscheuer N."/>
            <person name="Luecker S."/>
            <person name="Lage O.M."/>
            <person name="Pohl T."/>
            <person name="Merkel B.J."/>
            <person name="Hornburger P."/>
            <person name="Mueller R.-W."/>
            <person name="Bruemmer F."/>
            <person name="Labrenz M."/>
            <person name="Spormann A.M."/>
            <person name="Op den Camp H."/>
            <person name="Overmann J."/>
            <person name="Amann R."/>
            <person name="Jetten M.S.M."/>
            <person name="Mascher T."/>
            <person name="Medema M.H."/>
            <person name="Devos D.P."/>
            <person name="Kaster A.-K."/>
            <person name="Ovreas L."/>
            <person name="Rohde M."/>
            <person name="Galperin M.Y."/>
            <person name="Jogler C."/>
        </authorList>
    </citation>
    <scope>NUCLEOTIDE SEQUENCE [LARGE SCALE GENOMIC DNA]</scope>
    <source>
        <strain evidence="1 2">Pan189</strain>
    </source>
</reference>
<gene>
    <name evidence="1" type="ORF">Pan189_09510</name>
</gene>
<sequence length="142" mass="16418">MRWKILGNNTAPTEHTRFDDCFSGMTLQPITKNIFALIRSFVLDSTAGQHERCLRFDRLIDCRTGVYDWKSPEFGSDIDDGTSHYGNSQAHDRTWRNLGGRTDCVYKFVSSVMRSSGELYPYRIRSDRTNVLAVFFAKKFKT</sequence>